<accession>A0A3L7ZSX1</accession>
<feature type="domain" description="EamA" evidence="2">
    <location>
        <begin position="157"/>
        <end position="294"/>
    </location>
</feature>
<dbReference type="Proteomes" id="UP000278164">
    <property type="component" value="Unassembled WGS sequence"/>
</dbReference>
<reference evidence="3 5" key="1">
    <citation type="submission" date="2018-09" db="EMBL/GenBank/DDBJ databases">
        <title>Murine metabolic-syndrome-specific gut microbial biobank.</title>
        <authorList>
            <person name="Liu C."/>
        </authorList>
    </citation>
    <scope>NUCLEOTIDE SEQUENCE [LARGE SCALE GENOMIC DNA]</scope>
    <source>
        <strain evidence="3 5">8-P5</strain>
    </source>
</reference>
<dbReference type="InterPro" id="IPR037185">
    <property type="entry name" value="EmrE-like"/>
</dbReference>
<feature type="domain" description="EamA" evidence="2">
    <location>
        <begin position="2"/>
        <end position="143"/>
    </location>
</feature>
<name>A0A3L7ZSX1_PARDI</name>
<feature type="transmembrane region" description="Helical" evidence="1">
    <location>
        <begin position="158"/>
        <end position="175"/>
    </location>
</feature>
<feature type="transmembrane region" description="Helical" evidence="1">
    <location>
        <begin position="33"/>
        <end position="54"/>
    </location>
</feature>
<gene>
    <name evidence="3" type="ORF">D7V78_06495</name>
    <name evidence="4" type="ORF">E5342_01325</name>
</gene>
<feature type="transmembrane region" description="Helical" evidence="1">
    <location>
        <begin position="222"/>
        <end position="242"/>
    </location>
</feature>
<keyword evidence="1" id="KW-0472">Membrane</keyword>
<dbReference type="OrthoDB" id="1003630at2"/>
<evidence type="ECO:0000313" key="5">
    <source>
        <dbReference type="Proteomes" id="UP000278164"/>
    </source>
</evidence>
<feature type="transmembrane region" description="Helical" evidence="1">
    <location>
        <begin position="126"/>
        <end position="146"/>
    </location>
</feature>
<evidence type="ECO:0000256" key="1">
    <source>
        <dbReference type="SAM" id="Phobius"/>
    </source>
</evidence>
<evidence type="ECO:0000313" key="6">
    <source>
        <dbReference type="Proteomes" id="UP000310032"/>
    </source>
</evidence>
<evidence type="ECO:0000259" key="2">
    <source>
        <dbReference type="Pfam" id="PF00892"/>
    </source>
</evidence>
<dbReference type="SUPFAM" id="SSF103481">
    <property type="entry name" value="Multidrug resistance efflux transporter EmrE"/>
    <property type="match status" value="2"/>
</dbReference>
<dbReference type="PANTHER" id="PTHR22911:SF137">
    <property type="entry name" value="SOLUTE CARRIER FAMILY 35 MEMBER G2-RELATED"/>
    <property type="match status" value="1"/>
</dbReference>
<dbReference type="Proteomes" id="UP000310032">
    <property type="component" value="Unassembled WGS sequence"/>
</dbReference>
<dbReference type="Gene3D" id="1.10.3730.20">
    <property type="match status" value="1"/>
</dbReference>
<dbReference type="EMBL" id="RAYI01000010">
    <property type="protein sequence ID" value="RLT74072.1"/>
    <property type="molecule type" value="Genomic_DNA"/>
</dbReference>
<dbReference type="AlphaFoldDB" id="A0A3L7ZSX1"/>
<comment type="caution">
    <text evidence="3">The sequence shown here is derived from an EMBL/GenBank/DDBJ whole genome shotgun (WGS) entry which is preliminary data.</text>
</comment>
<dbReference type="GO" id="GO:0016020">
    <property type="term" value="C:membrane"/>
    <property type="evidence" value="ECO:0007669"/>
    <property type="project" value="InterPro"/>
</dbReference>
<keyword evidence="1" id="KW-1133">Transmembrane helix</keyword>
<evidence type="ECO:0000313" key="4">
    <source>
        <dbReference type="EMBL" id="TGY63647.1"/>
    </source>
</evidence>
<proteinExistence type="predicted"/>
<keyword evidence="1" id="KW-0812">Transmembrane</keyword>
<reference evidence="4 6" key="2">
    <citation type="submission" date="2019-04" db="EMBL/GenBank/DDBJ databases">
        <title>Microbes associate with the intestines of laboratory mice.</title>
        <authorList>
            <person name="Navarre W."/>
            <person name="Wong E."/>
            <person name="Huang K."/>
            <person name="Tropini C."/>
            <person name="Ng K."/>
            <person name="Yu B."/>
        </authorList>
    </citation>
    <scope>NUCLEOTIDE SEQUENCE [LARGE SCALE GENOMIC DNA]</scope>
    <source>
        <strain evidence="4 6">NM39_I3</strain>
    </source>
</reference>
<dbReference type="PANTHER" id="PTHR22911">
    <property type="entry name" value="ACYL-MALONYL CONDENSING ENZYME-RELATED"/>
    <property type="match status" value="1"/>
</dbReference>
<dbReference type="RefSeq" id="WP_121735512.1">
    <property type="nucleotide sequence ID" value="NZ_QXXG01000008.1"/>
</dbReference>
<evidence type="ECO:0000313" key="3">
    <source>
        <dbReference type="EMBL" id="RLT74072.1"/>
    </source>
</evidence>
<feature type="transmembrane region" description="Helical" evidence="1">
    <location>
        <begin position="75"/>
        <end position="93"/>
    </location>
</feature>
<protein>
    <submittedName>
        <fullName evidence="3">EamA family transporter</fullName>
    </submittedName>
</protein>
<dbReference type="Pfam" id="PF00892">
    <property type="entry name" value="EamA"/>
    <property type="match status" value="2"/>
</dbReference>
<feature type="transmembrane region" description="Helical" evidence="1">
    <location>
        <begin position="190"/>
        <end position="210"/>
    </location>
</feature>
<dbReference type="EMBL" id="SRYM01000002">
    <property type="protein sequence ID" value="TGY63647.1"/>
    <property type="molecule type" value="Genomic_DNA"/>
</dbReference>
<organism evidence="3 5">
    <name type="scientific">Parabacteroides distasonis</name>
    <dbReference type="NCBI Taxonomy" id="823"/>
    <lineage>
        <taxon>Bacteria</taxon>
        <taxon>Pseudomonadati</taxon>
        <taxon>Bacteroidota</taxon>
        <taxon>Bacteroidia</taxon>
        <taxon>Bacteroidales</taxon>
        <taxon>Tannerellaceae</taxon>
        <taxon>Parabacteroides</taxon>
    </lineage>
</organism>
<feature type="transmembrane region" description="Helical" evidence="1">
    <location>
        <begin position="280"/>
        <end position="297"/>
    </location>
</feature>
<dbReference type="InterPro" id="IPR000620">
    <property type="entry name" value="EamA_dom"/>
</dbReference>
<sequence>MWLALAFLSAFLLGCYEVNKKMSLNGNAVIPVLFFNTLISSLIFVPFILFSFYTDCLDGTMVYVPRASLEDHVKVLIKAVIVLSSWISGYFALKHLPLTITGPIKASQPVLTLLGAMLLFGERLNLYQWIGVLLSIASFYLLSSSGKKEGIHFAHNKWIFFTVLSILTGAMSGLYDKHLMRSMDVMTVQVWFNVYQCVIMSFILLFLWYPNRKKSTPFQWRWNIIFISVFLCVADWVYFYALTFPDSMISIVSMVRRSNVLVTFLAGAIFFHEKNLKNKAIDLFLVLLGMIFLYLGTK</sequence>